<dbReference type="InterPro" id="IPR001991">
    <property type="entry name" value="Na-dicarboxylate_symporter"/>
</dbReference>
<gene>
    <name evidence="8" type="ORF">GCM10023143_05990</name>
</gene>
<keyword evidence="4" id="KW-0769">Symport</keyword>
<dbReference type="NCBIfam" id="NF002461">
    <property type="entry name" value="PRK01663.1"/>
    <property type="match status" value="1"/>
</dbReference>
<organism evidence="8 9">
    <name type="scientific">Compostibacter hankyongensis</name>
    <dbReference type="NCBI Taxonomy" id="1007089"/>
    <lineage>
        <taxon>Bacteria</taxon>
        <taxon>Pseudomonadati</taxon>
        <taxon>Bacteroidota</taxon>
        <taxon>Chitinophagia</taxon>
        <taxon>Chitinophagales</taxon>
        <taxon>Chitinophagaceae</taxon>
        <taxon>Compostibacter</taxon>
    </lineage>
</organism>
<keyword evidence="5 7" id="KW-1133">Transmembrane helix</keyword>
<keyword evidence="6 7" id="KW-0472">Membrane</keyword>
<sequence>MRLLRNLTFQVICAIILGVAIGICAPQAAVKLKPAGDVFINMIRMLIAPIIFLTIVLGIGRMESLKKVGRVGGKAILYFELVTTFALLIAVVLANLIKPGRGISADRIQLPDIRQYADQAAHMNWVDFFLHIVPENFIEAFAKGDILQILFFSILFGVALSKMGKWKEGLIQTFERLSGVFFIMLRFIMKLAPLGALGGMAYTIGKFGWEALLPMGKLMISVYSTMLIFIFVVLNLLLRYYRVSLWKFLGYIREELLLVLGTSSSESVLPQIMEKLEHMGCAKPVVGLVVPTGYSFNLDGTTIYMAMSTIFLAQVFHIHLSISHQLSIILILMLTSKGAAGVTGSGFIVLASTLAATKVIPVEGMAVLLGVDRFMSESRALTNIIGNGVATIFIANNEKAFDRQKMEEAFNRHATGRGSAGDEPG</sequence>
<feature type="transmembrane region" description="Helical" evidence="7">
    <location>
        <begin position="176"/>
        <end position="198"/>
    </location>
</feature>
<evidence type="ECO:0000256" key="3">
    <source>
        <dbReference type="ARBA" id="ARBA00022692"/>
    </source>
</evidence>
<evidence type="ECO:0000256" key="5">
    <source>
        <dbReference type="ARBA" id="ARBA00022989"/>
    </source>
</evidence>
<evidence type="ECO:0000313" key="9">
    <source>
        <dbReference type="Proteomes" id="UP001501207"/>
    </source>
</evidence>
<comment type="caution">
    <text evidence="8">The sequence shown here is derived from an EMBL/GenBank/DDBJ whole genome shotgun (WGS) entry which is preliminary data.</text>
</comment>
<name>A0ABP8FGC2_9BACT</name>
<dbReference type="SUPFAM" id="SSF118215">
    <property type="entry name" value="Proton glutamate symport protein"/>
    <property type="match status" value="1"/>
</dbReference>
<feature type="transmembrane region" description="Helical" evidence="7">
    <location>
        <begin position="146"/>
        <end position="164"/>
    </location>
</feature>
<dbReference type="PANTHER" id="PTHR42865:SF1">
    <property type="entry name" value="AEROBIC C4-DICARBOXYLATE TRANSPORT PROTEIN"/>
    <property type="match status" value="1"/>
</dbReference>
<dbReference type="PROSITE" id="PS00714">
    <property type="entry name" value="NA_DICARBOXYL_SYMP_2"/>
    <property type="match status" value="1"/>
</dbReference>
<protein>
    <submittedName>
        <fullName evidence="8">Dicarboxylate/amino acid:cation symporter</fullName>
    </submittedName>
</protein>
<evidence type="ECO:0000256" key="6">
    <source>
        <dbReference type="ARBA" id="ARBA00023136"/>
    </source>
</evidence>
<evidence type="ECO:0000256" key="2">
    <source>
        <dbReference type="ARBA" id="ARBA00022448"/>
    </source>
</evidence>
<evidence type="ECO:0000256" key="4">
    <source>
        <dbReference type="ARBA" id="ARBA00022847"/>
    </source>
</evidence>
<dbReference type="PROSITE" id="PS00713">
    <property type="entry name" value="NA_DICARBOXYL_SYMP_1"/>
    <property type="match status" value="1"/>
</dbReference>
<feature type="transmembrane region" description="Helical" evidence="7">
    <location>
        <begin position="75"/>
        <end position="97"/>
    </location>
</feature>
<dbReference type="InterPro" id="IPR018107">
    <property type="entry name" value="Na-dicarboxylate_symporter_CS"/>
</dbReference>
<feature type="transmembrane region" description="Helical" evidence="7">
    <location>
        <begin position="42"/>
        <end position="63"/>
    </location>
</feature>
<evidence type="ECO:0000256" key="7">
    <source>
        <dbReference type="SAM" id="Phobius"/>
    </source>
</evidence>
<dbReference type="InterPro" id="IPR036458">
    <property type="entry name" value="Na:dicarbo_symporter_sf"/>
</dbReference>
<reference evidence="9" key="1">
    <citation type="journal article" date="2019" name="Int. J. Syst. Evol. Microbiol.">
        <title>The Global Catalogue of Microorganisms (GCM) 10K type strain sequencing project: providing services to taxonomists for standard genome sequencing and annotation.</title>
        <authorList>
            <consortium name="The Broad Institute Genomics Platform"/>
            <consortium name="The Broad Institute Genome Sequencing Center for Infectious Disease"/>
            <person name="Wu L."/>
            <person name="Ma J."/>
        </authorList>
    </citation>
    <scope>NUCLEOTIDE SEQUENCE [LARGE SCALE GENOMIC DNA]</scope>
    <source>
        <strain evidence="9">JCM 17664</strain>
    </source>
</reference>
<feature type="transmembrane region" description="Helical" evidence="7">
    <location>
        <begin position="218"/>
        <end position="238"/>
    </location>
</feature>
<accession>A0ABP8FGC2</accession>
<keyword evidence="2" id="KW-0813">Transport</keyword>
<dbReference type="RefSeq" id="WP_344975106.1">
    <property type="nucleotide sequence ID" value="NZ_BAABFN010000001.1"/>
</dbReference>
<dbReference type="EMBL" id="BAABFN010000001">
    <property type="protein sequence ID" value="GAA4303068.1"/>
    <property type="molecule type" value="Genomic_DNA"/>
</dbReference>
<dbReference type="PRINTS" id="PR00173">
    <property type="entry name" value="EDTRNSPORT"/>
</dbReference>
<comment type="subcellular location">
    <subcellularLocation>
        <location evidence="1">Membrane</location>
        <topology evidence="1">Multi-pass membrane protein</topology>
    </subcellularLocation>
</comment>
<dbReference type="PANTHER" id="PTHR42865">
    <property type="entry name" value="PROTON/GLUTAMATE-ASPARTATE SYMPORTER"/>
    <property type="match status" value="1"/>
</dbReference>
<evidence type="ECO:0000313" key="8">
    <source>
        <dbReference type="EMBL" id="GAA4303068.1"/>
    </source>
</evidence>
<feature type="transmembrane region" description="Helical" evidence="7">
    <location>
        <begin position="7"/>
        <end position="30"/>
    </location>
</feature>
<proteinExistence type="predicted"/>
<dbReference type="Gene3D" id="1.10.3860.10">
    <property type="entry name" value="Sodium:dicarboxylate symporter"/>
    <property type="match status" value="1"/>
</dbReference>
<evidence type="ECO:0000256" key="1">
    <source>
        <dbReference type="ARBA" id="ARBA00004141"/>
    </source>
</evidence>
<dbReference type="Proteomes" id="UP001501207">
    <property type="component" value="Unassembled WGS sequence"/>
</dbReference>
<keyword evidence="9" id="KW-1185">Reference proteome</keyword>
<keyword evidence="3 7" id="KW-0812">Transmembrane</keyword>
<dbReference type="Pfam" id="PF00375">
    <property type="entry name" value="SDF"/>
    <property type="match status" value="1"/>
</dbReference>